<feature type="domain" description="Metallo-beta-lactamase" evidence="1">
    <location>
        <begin position="81"/>
        <end position="245"/>
    </location>
</feature>
<dbReference type="SMART" id="SM00849">
    <property type="entry name" value="Lactamase_B"/>
    <property type="match status" value="1"/>
</dbReference>
<evidence type="ECO:0000313" key="3">
    <source>
        <dbReference type="Proteomes" id="UP000799779"/>
    </source>
</evidence>
<keyword evidence="3" id="KW-1185">Reference proteome</keyword>
<accession>A0A6A5WH08</accession>
<dbReference type="OrthoDB" id="17458at2759"/>
<evidence type="ECO:0000259" key="1">
    <source>
        <dbReference type="SMART" id="SM00849"/>
    </source>
</evidence>
<sequence>MSFESEDLAICETCGTQYDVPYSQAPSNCRICDDPRQYVPPGGQVWTSLAREKGKHENVFVQDKFDERIWFITSEPKLGIGERCILLRTPHGNILWDLITYLDTATITRINSLGGLSAIIISHPHFYTTHLEWAAQFKCPVYTAAADAEWLNREDKHGVRKLVEGKGMQIPEVEGSKVTAIVAGGHFDGSMILHWEGRIFIADTMMSVPSGLYHQDRLPGTTTYAFMWSYPNMIPLPPSKIHGIWLALKPFAFEASYGGFMGQNVVRADLKEQVLESMKICVRTAGHESAEIYGESL</sequence>
<protein>
    <recommendedName>
        <fullName evidence="1">Metallo-beta-lactamase domain-containing protein</fullName>
    </recommendedName>
</protein>
<organism evidence="2 3">
    <name type="scientific">Amniculicola lignicola CBS 123094</name>
    <dbReference type="NCBI Taxonomy" id="1392246"/>
    <lineage>
        <taxon>Eukaryota</taxon>
        <taxon>Fungi</taxon>
        <taxon>Dikarya</taxon>
        <taxon>Ascomycota</taxon>
        <taxon>Pezizomycotina</taxon>
        <taxon>Dothideomycetes</taxon>
        <taxon>Pleosporomycetidae</taxon>
        <taxon>Pleosporales</taxon>
        <taxon>Amniculicolaceae</taxon>
        <taxon>Amniculicola</taxon>
    </lineage>
</organism>
<dbReference type="Gene3D" id="3.60.15.10">
    <property type="entry name" value="Ribonuclease Z/Hydroxyacylglutathione hydrolase-like"/>
    <property type="match status" value="1"/>
</dbReference>
<reference evidence="2" key="1">
    <citation type="journal article" date="2020" name="Stud. Mycol.">
        <title>101 Dothideomycetes genomes: a test case for predicting lifestyles and emergence of pathogens.</title>
        <authorList>
            <person name="Haridas S."/>
            <person name="Albert R."/>
            <person name="Binder M."/>
            <person name="Bloem J."/>
            <person name="Labutti K."/>
            <person name="Salamov A."/>
            <person name="Andreopoulos B."/>
            <person name="Baker S."/>
            <person name="Barry K."/>
            <person name="Bills G."/>
            <person name="Bluhm B."/>
            <person name="Cannon C."/>
            <person name="Castanera R."/>
            <person name="Culley D."/>
            <person name="Daum C."/>
            <person name="Ezra D."/>
            <person name="Gonzalez J."/>
            <person name="Henrissat B."/>
            <person name="Kuo A."/>
            <person name="Liang C."/>
            <person name="Lipzen A."/>
            <person name="Lutzoni F."/>
            <person name="Magnuson J."/>
            <person name="Mondo S."/>
            <person name="Nolan M."/>
            <person name="Ohm R."/>
            <person name="Pangilinan J."/>
            <person name="Park H.-J."/>
            <person name="Ramirez L."/>
            <person name="Alfaro M."/>
            <person name="Sun H."/>
            <person name="Tritt A."/>
            <person name="Yoshinaga Y."/>
            <person name="Zwiers L.-H."/>
            <person name="Turgeon B."/>
            <person name="Goodwin S."/>
            <person name="Spatafora J."/>
            <person name="Crous P."/>
            <person name="Grigoriev I."/>
        </authorList>
    </citation>
    <scope>NUCLEOTIDE SEQUENCE</scope>
    <source>
        <strain evidence="2">CBS 123094</strain>
    </source>
</reference>
<evidence type="ECO:0000313" key="2">
    <source>
        <dbReference type="EMBL" id="KAF2001180.1"/>
    </source>
</evidence>
<dbReference type="AlphaFoldDB" id="A0A6A5WH08"/>
<proteinExistence type="predicted"/>
<dbReference type="InterPro" id="IPR001279">
    <property type="entry name" value="Metallo-B-lactamas"/>
</dbReference>
<dbReference type="EMBL" id="ML977584">
    <property type="protein sequence ID" value="KAF2001180.1"/>
    <property type="molecule type" value="Genomic_DNA"/>
</dbReference>
<dbReference type="PANTHER" id="PTHR36839">
    <property type="entry name" value="METALLO-BETA-LACTAMASE FAMILY PROTEIN (AFU_ORTHOLOGUE AFUA_5G12770)"/>
    <property type="match status" value="1"/>
</dbReference>
<dbReference type="PANTHER" id="PTHR36839:SF1">
    <property type="entry name" value="METALLO-BETA-LACTAMASE FAMILY PROTEIN (AFU_ORTHOLOGUE AFUA_5G12770)"/>
    <property type="match status" value="1"/>
</dbReference>
<dbReference type="Proteomes" id="UP000799779">
    <property type="component" value="Unassembled WGS sequence"/>
</dbReference>
<gene>
    <name evidence="2" type="ORF">P154DRAFT_173095</name>
</gene>
<dbReference type="SUPFAM" id="SSF56281">
    <property type="entry name" value="Metallo-hydrolase/oxidoreductase"/>
    <property type="match status" value="1"/>
</dbReference>
<name>A0A6A5WH08_9PLEO</name>
<dbReference type="InterPro" id="IPR036866">
    <property type="entry name" value="RibonucZ/Hydroxyglut_hydro"/>
</dbReference>